<dbReference type="InterPro" id="IPR001680">
    <property type="entry name" value="WD40_rpt"/>
</dbReference>
<evidence type="ECO:0000256" key="10">
    <source>
        <dbReference type="ARBA" id="ARBA00023242"/>
    </source>
</evidence>
<feature type="repeat" description="WD" evidence="11">
    <location>
        <begin position="209"/>
        <end position="245"/>
    </location>
</feature>
<evidence type="ECO:0000256" key="6">
    <source>
        <dbReference type="ARBA" id="ARBA00022816"/>
    </source>
</evidence>
<comment type="similarity">
    <text evidence="2">Belongs to the WD repeat SEC13 family.</text>
</comment>
<dbReference type="InterPro" id="IPR015943">
    <property type="entry name" value="WD40/YVTN_repeat-like_dom_sf"/>
</dbReference>
<sequence>MAQGMMGDSVGPINTMSLDHFGKRLATGSADCVRIWDVETNQMQDELRKHEGPVWAVTWAHPMYGPILASAGEDKRTIIWNEADNGWCATHQYDAQGAVMAAVFGPWEYGLQLAIASSDGHLAVLSHHDDVLVPAERWSVEKFQAHDGGVFAVCWATATSPTILNDMEATYNIELEPRRLVTGGADKQVRIWRHDVHTGQWAEQHHFPPGEHTDWVRDVAWRPNMGIPANTIASCAEDGTVVIWEQAMSGQQWRKQQQWNLDASAWQLSWSATGSILAVSTSSNQVLLYKESLHGWESVDVSDKTEAEASLQEPFLLSSFDPPAEESGERQEERTDRAQEAVTSGETILERSGGVMSPTLASIAPDGRNSLAELEKTPEK</sequence>
<evidence type="ECO:0000256" key="7">
    <source>
        <dbReference type="ARBA" id="ARBA00022927"/>
    </source>
</evidence>
<dbReference type="GO" id="GO:0051028">
    <property type="term" value="P:mRNA transport"/>
    <property type="evidence" value="ECO:0007669"/>
    <property type="project" value="UniProtKB-KW"/>
</dbReference>
<proteinExistence type="inferred from homology"/>
<comment type="subcellular location">
    <subcellularLocation>
        <location evidence="1">Nucleus</location>
        <location evidence="1">Nuclear pore complex</location>
    </subcellularLocation>
</comment>
<gene>
    <name evidence="13" type="ORF">NSCI0253_LOCUS5365</name>
</gene>
<keyword evidence="9" id="KW-0906">Nuclear pore complex</keyword>
<dbReference type="GO" id="GO:0031080">
    <property type="term" value="C:nuclear pore outer ring"/>
    <property type="evidence" value="ECO:0007669"/>
    <property type="project" value="TreeGrafter"/>
</dbReference>
<evidence type="ECO:0000256" key="8">
    <source>
        <dbReference type="ARBA" id="ARBA00023010"/>
    </source>
</evidence>
<keyword evidence="5" id="KW-0677">Repeat</keyword>
<name>A0A7S1EXW2_NOCSC</name>
<dbReference type="AlphaFoldDB" id="A0A7S1EXW2"/>
<dbReference type="PANTHER" id="PTHR11024">
    <property type="entry name" value="NUCLEAR PORE COMPLEX PROTEIN SEC13 / SEH1 FAMILY MEMBER"/>
    <property type="match status" value="1"/>
</dbReference>
<keyword evidence="10" id="KW-0539">Nucleus</keyword>
<evidence type="ECO:0000256" key="11">
    <source>
        <dbReference type="PROSITE-ProRule" id="PRU00221"/>
    </source>
</evidence>
<keyword evidence="7" id="KW-0653">Protein transport</keyword>
<feature type="repeat" description="WD" evidence="11">
    <location>
        <begin position="47"/>
        <end position="81"/>
    </location>
</feature>
<feature type="compositionally biased region" description="Basic and acidic residues" evidence="12">
    <location>
        <begin position="327"/>
        <end position="339"/>
    </location>
</feature>
<dbReference type="GO" id="GO:0090114">
    <property type="term" value="P:COPII-coated vesicle budding"/>
    <property type="evidence" value="ECO:0007669"/>
    <property type="project" value="TreeGrafter"/>
</dbReference>
<accession>A0A7S1EXW2</accession>
<evidence type="ECO:0000256" key="5">
    <source>
        <dbReference type="ARBA" id="ARBA00022737"/>
    </source>
</evidence>
<evidence type="ECO:0000256" key="4">
    <source>
        <dbReference type="ARBA" id="ARBA00022574"/>
    </source>
</evidence>
<dbReference type="InterPro" id="IPR037363">
    <property type="entry name" value="Sec13/Seh1_fam"/>
</dbReference>
<evidence type="ECO:0000256" key="2">
    <source>
        <dbReference type="ARBA" id="ARBA00010102"/>
    </source>
</evidence>
<organism evidence="13">
    <name type="scientific">Noctiluca scintillans</name>
    <name type="common">Sea sparkle</name>
    <name type="synonym">Red tide dinoflagellate</name>
    <dbReference type="NCBI Taxonomy" id="2966"/>
    <lineage>
        <taxon>Eukaryota</taxon>
        <taxon>Sar</taxon>
        <taxon>Alveolata</taxon>
        <taxon>Dinophyceae</taxon>
        <taxon>Noctilucales</taxon>
        <taxon>Noctilucaceae</taxon>
        <taxon>Noctiluca</taxon>
    </lineage>
</organism>
<dbReference type="SUPFAM" id="SSF50978">
    <property type="entry name" value="WD40 repeat-like"/>
    <property type="match status" value="1"/>
</dbReference>
<dbReference type="GO" id="GO:0006606">
    <property type="term" value="P:protein import into nucleus"/>
    <property type="evidence" value="ECO:0007669"/>
    <property type="project" value="TreeGrafter"/>
</dbReference>
<dbReference type="SMART" id="SM00320">
    <property type="entry name" value="WD40"/>
    <property type="match status" value="6"/>
</dbReference>
<dbReference type="Pfam" id="PF00400">
    <property type="entry name" value="WD40"/>
    <property type="match status" value="4"/>
</dbReference>
<evidence type="ECO:0000256" key="12">
    <source>
        <dbReference type="SAM" id="MobiDB-lite"/>
    </source>
</evidence>
<evidence type="ECO:0000256" key="1">
    <source>
        <dbReference type="ARBA" id="ARBA00004567"/>
    </source>
</evidence>
<dbReference type="InterPro" id="IPR036322">
    <property type="entry name" value="WD40_repeat_dom_sf"/>
</dbReference>
<keyword evidence="4 11" id="KW-0853">WD repeat</keyword>
<dbReference type="Gene3D" id="2.130.10.10">
    <property type="entry name" value="YVTN repeat-like/Quinoprotein amine dehydrogenase"/>
    <property type="match status" value="1"/>
</dbReference>
<keyword evidence="3" id="KW-0813">Transport</keyword>
<dbReference type="GO" id="GO:0030127">
    <property type="term" value="C:COPII vesicle coat"/>
    <property type="evidence" value="ECO:0007669"/>
    <property type="project" value="TreeGrafter"/>
</dbReference>
<evidence type="ECO:0000313" key="13">
    <source>
        <dbReference type="EMBL" id="CAD8831018.1"/>
    </source>
</evidence>
<dbReference type="GO" id="GO:0005198">
    <property type="term" value="F:structural molecule activity"/>
    <property type="evidence" value="ECO:0007669"/>
    <property type="project" value="InterPro"/>
</dbReference>
<evidence type="ECO:0000256" key="3">
    <source>
        <dbReference type="ARBA" id="ARBA00022448"/>
    </source>
</evidence>
<keyword evidence="6" id="KW-0509">mRNA transport</keyword>
<feature type="region of interest" description="Disordered" evidence="12">
    <location>
        <begin position="312"/>
        <end position="380"/>
    </location>
</feature>
<evidence type="ECO:0000256" key="9">
    <source>
        <dbReference type="ARBA" id="ARBA00023132"/>
    </source>
</evidence>
<keyword evidence="8" id="KW-0811">Translocation</keyword>
<dbReference type="EMBL" id="HBFQ01007667">
    <property type="protein sequence ID" value="CAD8831018.1"/>
    <property type="molecule type" value="Transcribed_RNA"/>
</dbReference>
<dbReference type="PROSITE" id="PS50082">
    <property type="entry name" value="WD_REPEATS_2"/>
    <property type="match status" value="2"/>
</dbReference>
<dbReference type="PANTHER" id="PTHR11024:SF2">
    <property type="entry name" value="PROTEIN SEC13 HOMOLOG"/>
    <property type="match status" value="1"/>
</dbReference>
<protein>
    <submittedName>
        <fullName evidence="13">Uncharacterized protein</fullName>
    </submittedName>
</protein>
<reference evidence="13" key="1">
    <citation type="submission" date="2021-01" db="EMBL/GenBank/DDBJ databases">
        <authorList>
            <person name="Corre E."/>
            <person name="Pelletier E."/>
            <person name="Niang G."/>
            <person name="Scheremetjew M."/>
            <person name="Finn R."/>
            <person name="Kale V."/>
            <person name="Holt S."/>
            <person name="Cochrane G."/>
            <person name="Meng A."/>
            <person name="Brown T."/>
            <person name="Cohen L."/>
        </authorList>
    </citation>
    <scope>NUCLEOTIDE SEQUENCE</scope>
</reference>